<dbReference type="InterPro" id="IPR047126">
    <property type="entry name" value="RNF141-like"/>
</dbReference>
<keyword evidence="1" id="KW-0479">Metal-binding</keyword>
<dbReference type="Gene3D" id="3.30.40.10">
    <property type="entry name" value="Zinc/RING finger domain, C3HC4 (zinc finger)"/>
    <property type="match status" value="1"/>
</dbReference>
<dbReference type="PROSITE" id="PS50089">
    <property type="entry name" value="ZF_RING_2"/>
    <property type="match status" value="1"/>
</dbReference>
<organism evidence="8 9">
    <name type="scientific">Trypanosoma conorhini</name>
    <dbReference type="NCBI Taxonomy" id="83891"/>
    <lineage>
        <taxon>Eukaryota</taxon>
        <taxon>Discoba</taxon>
        <taxon>Euglenozoa</taxon>
        <taxon>Kinetoplastea</taxon>
        <taxon>Metakinetoplastina</taxon>
        <taxon>Trypanosomatida</taxon>
        <taxon>Trypanosomatidae</taxon>
        <taxon>Trypanosoma</taxon>
    </lineage>
</organism>
<dbReference type="InterPro" id="IPR013083">
    <property type="entry name" value="Znf_RING/FYVE/PHD"/>
</dbReference>
<dbReference type="Pfam" id="PF13920">
    <property type="entry name" value="zf-C3HC4_3"/>
    <property type="match status" value="1"/>
</dbReference>
<dbReference type="PANTHER" id="PTHR12109">
    <property type="entry name" value="RING FINGER PROTEIN 141-RELATED"/>
    <property type="match status" value="1"/>
</dbReference>
<evidence type="ECO:0000256" key="5">
    <source>
        <dbReference type="SAM" id="MobiDB-lite"/>
    </source>
</evidence>
<evidence type="ECO:0000256" key="1">
    <source>
        <dbReference type="ARBA" id="ARBA00022723"/>
    </source>
</evidence>
<feature type="region of interest" description="Disordered" evidence="5">
    <location>
        <begin position="227"/>
        <end position="246"/>
    </location>
</feature>
<evidence type="ECO:0000256" key="2">
    <source>
        <dbReference type="ARBA" id="ARBA00022771"/>
    </source>
</evidence>
<evidence type="ECO:0000256" key="4">
    <source>
        <dbReference type="PROSITE-ProRule" id="PRU00175"/>
    </source>
</evidence>
<keyword evidence="6" id="KW-0472">Membrane</keyword>
<dbReference type="Proteomes" id="UP000284403">
    <property type="component" value="Unassembled WGS sequence"/>
</dbReference>
<feature type="transmembrane region" description="Helical" evidence="6">
    <location>
        <begin position="38"/>
        <end position="54"/>
    </location>
</feature>
<proteinExistence type="predicted"/>
<keyword evidence="2 4" id="KW-0863">Zinc-finger</keyword>
<dbReference type="SUPFAM" id="SSF57850">
    <property type="entry name" value="RING/U-box"/>
    <property type="match status" value="1"/>
</dbReference>
<evidence type="ECO:0000313" key="9">
    <source>
        <dbReference type="Proteomes" id="UP000284403"/>
    </source>
</evidence>
<dbReference type="GO" id="GO:0008270">
    <property type="term" value="F:zinc ion binding"/>
    <property type="evidence" value="ECO:0007669"/>
    <property type="project" value="UniProtKB-KW"/>
</dbReference>
<name>A0A3R7N5W1_9TRYP</name>
<feature type="transmembrane region" description="Helical" evidence="6">
    <location>
        <begin position="120"/>
        <end position="145"/>
    </location>
</feature>
<dbReference type="PANTHER" id="PTHR12109:SF5">
    <property type="entry name" value="RING-TYPE DOMAIN-CONTAINING PROTEIN"/>
    <property type="match status" value="1"/>
</dbReference>
<dbReference type="GeneID" id="40315516"/>
<keyword evidence="6" id="KW-0812">Transmembrane</keyword>
<keyword evidence="6" id="KW-1133">Transmembrane helix</keyword>
<evidence type="ECO:0000256" key="6">
    <source>
        <dbReference type="SAM" id="Phobius"/>
    </source>
</evidence>
<feature type="transmembrane region" description="Helical" evidence="6">
    <location>
        <begin position="6"/>
        <end position="26"/>
    </location>
</feature>
<keyword evidence="9" id="KW-1185">Reference proteome</keyword>
<dbReference type="OrthoDB" id="251667at2759"/>
<dbReference type="InterPro" id="IPR017907">
    <property type="entry name" value="Znf_RING_CS"/>
</dbReference>
<reference evidence="8 9" key="1">
    <citation type="journal article" date="2018" name="BMC Genomics">
        <title>Genomic comparison of Trypanosoma conorhini and Trypanosoma rangeli to Trypanosoma cruzi strains of high and low virulence.</title>
        <authorList>
            <person name="Bradwell K.R."/>
            <person name="Koparde V.N."/>
            <person name="Matveyev A.V."/>
            <person name="Serrano M.G."/>
            <person name="Alves J.M."/>
            <person name="Parikh H."/>
            <person name="Huang B."/>
            <person name="Lee V."/>
            <person name="Espinosa-Alvarez O."/>
            <person name="Ortiz P.A."/>
            <person name="Costa-Martins A.G."/>
            <person name="Teixeira M.M."/>
            <person name="Buck G.A."/>
        </authorList>
    </citation>
    <scope>NUCLEOTIDE SEQUENCE [LARGE SCALE GENOMIC DNA]</scope>
    <source>
        <strain evidence="8 9">025E</strain>
    </source>
</reference>
<keyword evidence="3" id="KW-0862">Zinc</keyword>
<evidence type="ECO:0000256" key="3">
    <source>
        <dbReference type="ARBA" id="ARBA00022833"/>
    </source>
</evidence>
<evidence type="ECO:0000313" key="8">
    <source>
        <dbReference type="EMBL" id="RNF25901.1"/>
    </source>
</evidence>
<accession>A0A3R7N5W1</accession>
<dbReference type="RefSeq" id="XP_029231107.1">
    <property type="nucleotide sequence ID" value="XM_029368841.1"/>
</dbReference>
<dbReference type="PROSITE" id="PS00518">
    <property type="entry name" value="ZF_RING_1"/>
    <property type="match status" value="1"/>
</dbReference>
<dbReference type="InterPro" id="IPR001841">
    <property type="entry name" value="Znf_RING"/>
</dbReference>
<comment type="caution">
    <text evidence="8">The sequence shown here is derived from an EMBL/GenBank/DDBJ whole genome shotgun (WGS) entry which is preliminary data.</text>
</comment>
<dbReference type="EMBL" id="MKKU01000066">
    <property type="protein sequence ID" value="RNF25901.1"/>
    <property type="molecule type" value="Genomic_DNA"/>
</dbReference>
<evidence type="ECO:0000259" key="7">
    <source>
        <dbReference type="PROSITE" id="PS50089"/>
    </source>
</evidence>
<dbReference type="AlphaFoldDB" id="A0A3R7N5W1"/>
<protein>
    <recommendedName>
        <fullName evidence="7">RING-type domain-containing protein</fullName>
    </recommendedName>
</protein>
<feature type="domain" description="RING-type" evidence="7">
    <location>
        <begin position="256"/>
        <end position="300"/>
    </location>
</feature>
<gene>
    <name evidence="8" type="ORF">Tco025E_01905</name>
</gene>
<sequence length="353" mass="39929">MAGLLWQAVVSCVSSAISIIVGALIYQVQVGYLRKQHLVHSFNLPGICTVVYINCTSPTITLSVGAKVGEVRIWEKISSTYFCIIPSPIRLPCWWSEDERLSGFVRIGPLHPMAESVTTLTLALIALGAFFIVASLLHLCLVATFDSRRLRWARNENHRRQHRQEDQGGTQLDGLPLVLEETILNELYPMSDENWAEKAIAHSRYAQGRIEILRRFFEARRRRLQRREETSHPYGSSAESDSELDYDDDDLPVDECYICLSRFRRRMIWWPCGHWLCATCARKVLRKSLHRGCASCPNCRALFLPEELVILHLLPRVVTPAAEGPPTAVGNENENGNRIFSVEMEAATSAVVI</sequence>